<evidence type="ECO:0008006" key="3">
    <source>
        <dbReference type="Google" id="ProtNLM"/>
    </source>
</evidence>
<sequence>MDNSSTGIPVIIHLQTSTVQDGERSNYVLDVEGRLVQIGETLYLRYEEATDDSDETATVTMKILPSGDVQLTRNGSNRSRLFFSNGKRVQAQYKTPFGTLAIDTVTPTLKLSFQDSPFGGKIGIDYFLYAGEELLSEHQIRLQFTV</sequence>
<name>A0A4R5NS60_9LACO</name>
<dbReference type="AlphaFoldDB" id="A0A4R5NS60"/>
<dbReference type="InterPro" id="IPR012674">
    <property type="entry name" value="Calycin"/>
</dbReference>
<protein>
    <recommendedName>
        <fullName evidence="3">DUF1934 domain-containing protein</fullName>
    </recommendedName>
</protein>
<dbReference type="SUPFAM" id="SSF50814">
    <property type="entry name" value="Lipocalins"/>
    <property type="match status" value="1"/>
</dbReference>
<dbReference type="Pfam" id="PF09148">
    <property type="entry name" value="DUF1934"/>
    <property type="match status" value="1"/>
</dbReference>
<evidence type="ECO:0000313" key="1">
    <source>
        <dbReference type="EMBL" id="TDG79448.1"/>
    </source>
</evidence>
<gene>
    <name evidence="1" type="ORF">C5L31_000715</name>
</gene>
<dbReference type="Proteomes" id="UP000294854">
    <property type="component" value="Unassembled WGS sequence"/>
</dbReference>
<dbReference type="RefSeq" id="WP_010620773.1">
    <property type="nucleotide sequence ID" value="NZ_CP042371.1"/>
</dbReference>
<comment type="caution">
    <text evidence="1">The sequence shown here is derived from an EMBL/GenBank/DDBJ whole genome shotgun (WGS) entry which is preliminary data.</text>
</comment>
<keyword evidence="2" id="KW-1185">Reference proteome</keyword>
<dbReference type="OrthoDB" id="2151645at2"/>
<proteinExistence type="predicted"/>
<organism evidence="1 2">
    <name type="scientific">Secundilactobacillus malefermentans</name>
    <dbReference type="NCBI Taxonomy" id="176292"/>
    <lineage>
        <taxon>Bacteria</taxon>
        <taxon>Bacillati</taxon>
        <taxon>Bacillota</taxon>
        <taxon>Bacilli</taxon>
        <taxon>Lactobacillales</taxon>
        <taxon>Lactobacillaceae</taxon>
        <taxon>Secundilactobacillus</taxon>
    </lineage>
</organism>
<dbReference type="Gene3D" id="2.40.128.20">
    <property type="match status" value="1"/>
</dbReference>
<reference evidence="1 2" key="1">
    <citation type="journal article" date="2019" name="Appl. Microbiol. Biotechnol.">
        <title>Uncovering carbohydrate metabolism through a genotype-phenotype association study of 56 lactic acid bacteria genomes.</title>
        <authorList>
            <person name="Buron-Moles G."/>
            <person name="Chailyan A."/>
            <person name="Dolejs I."/>
            <person name="Forster J."/>
            <person name="Miks M.H."/>
        </authorList>
    </citation>
    <scope>NUCLEOTIDE SEQUENCE [LARGE SCALE GENOMIC DNA]</scope>
    <source>
        <strain evidence="1 2">ATCC 49373</strain>
    </source>
</reference>
<accession>A0A4R5NS60</accession>
<dbReference type="EMBL" id="PUFO01000023">
    <property type="protein sequence ID" value="TDG79448.1"/>
    <property type="molecule type" value="Genomic_DNA"/>
</dbReference>
<dbReference type="STRING" id="1122149.FD44_GL000247"/>
<evidence type="ECO:0000313" key="2">
    <source>
        <dbReference type="Proteomes" id="UP000294854"/>
    </source>
</evidence>
<dbReference type="InterPro" id="IPR015231">
    <property type="entry name" value="DUF1934"/>
</dbReference>